<dbReference type="AlphaFoldDB" id="A0A8T2YLZ7"/>
<evidence type="ECO:0000256" key="3">
    <source>
        <dbReference type="ARBA" id="ARBA00022618"/>
    </source>
</evidence>
<dbReference type="Gene3D" id="1.10.472.10">
    <property type="entry name" value="Cyclin-like"/>
    <property type="match status" value="2"/>
</dbReference>
<organism evidence="10 11">
    <name type="scientific">Populus deltoides</name>
    <name type="common">Eastern poplar</name>
    <name type="synonym">Eastern cottonwood</name>
    <dbReference type="NCBI Taxonomy" id="3696"/>
    <lineage>
        <taxon>Eukaryota</taxon>
        <taxon>Viridiplantae</taxon>
        <taxon>Streptophyta</taxon>
        <taxon>Embryophyta</taxon>
        <taxon>Tracheophyta</taxon>
        <taxon>Spermatophyta</taxon>
        <taxon>Magnoliopsida</taxon>
        <taxon>eudicotyledons</taxon>
        <taxon>Gunneridae</taxon>
        <taxon>Pentapetalae</taxon>
        <taxon>rosids</taxon>
        <taxon>fabids</taxon>
        <taxon>Malpighiales</taxon>
        <taxon>Salicaceae</taxon>
        <taxon>Saliceae</taxon>
        <taxon>Populus</taxon>
    </lineage>
</organism>
<feature type="region of interest" description="Disordered" evidence="8">
    <location>
        <begin position="328"/>
        <end position="356"/>
    </location>
</feature>
<evidence type="ECO:0000256" key="4">
    <source>
        <dbReference type="ARBA" id="ARBA00023127"/>
    </source>
</evidence>
<proteinExistence type="inferred from homology"/>
<dbReference type="InterPro" id="IPR039361">
    <property type="entry name" value="Cyclin"/>
</dbReference>
<comment type="caution">
    <text evidence="10">The sequence shown here is derived from an EMBL/GenBank/DDBJ whole genome shotgun (WGS) entry which is preliminary data.</text>
</comment>
<keyword evidence="11" id="KW-1185">Reference proteome</keyword>
<keyword evidence="4 7" id="KW-0195">Cyclin</keyword>
<reference evidence="10" key="1">
    <citation type="journal article" date="2021" name="J. Hered.">
        <title>Genome Assembly of Salicaceae Populus deltoides (Eastern Cottonwood) I-69 Based on Nanopore Sequencing and Hi-C Technologies.</title>
        <authorList>
            <person name="Bai S."/>
            <person name="Wu H."/>
            <person name="Zhang J."/>
            <person name="Pan Z."/>
            <person name="Zhao W."/>
            <person name="Li Z."/>
            <person name="Tong C."/>
        </authorList>
    </citation>
    <scope>NUCLEOTIDE SEQUENCE</scope>
    <source>
        <tissue evidence="10">Leaf</tissue>
    </source>
</reference>
<feature type="compositionally biased region" description="Basic and acidic residues" evidence="8">
    <location>
        <begin position="343"/>
        <end position="356"/>
    </location>
</feature>
<evidence type="ECO:0000313" key="10">
    <source>
        <dbReference type="EMBL" id="KAH8506107.1"/>
    </source>
</evidence>
<evidence type="ECO:0000256" key="6">
    <source>
        <dbReference type="ARBA" id="ARBA00032263"/>
    </source>
</evidence>
<evidence type="ECO:0000256" key="8">
    <source>
        <dbReference type="SAM" id="MobiDB-lite"/>
    </source>
</evidence>
<dbReference type="SUPFAM" id="SSF47954">
    <property type="entry name" value="Cyclin-like"/>
    <property type="match status" value="1"/>
</dbReference>
<dbReference type="Pfam" id="PF00134">
    <property type="entry name" value="Cyclin_N"/>
    <property type="match status" value="1"/>
</dbReference>
<dbReference type="InterPro" id="IPR036915">
    <property type="entry name" value="Cyclin-like_sf"/>
</dbReference>
<dbReference type="EMBL" id="JACEGQ020000006">
    <property type="protein sequence ID" value="KAH8506107.1"/>
    <property type="molecule type" value="Genomic_DNA"/>
</dbReference>
<keyword evidence="3" id="KW-0132">Cell division</keyword>
<evidence type="ECO:0000256" key="7">
    <source>
        <dbReference type="RuleBase" id="RU000383"/>
    </source>
</evidence>
<comment type="similarity">
    <text evidence="1">Belongs to the cyclin family. Cyclin D subfamily.</text>
</comment>
<evidence type="ECO:0000256" key="2">
    <source>
        <dbReference type="ARBA" id="ARBA00011177"/>
    </source>
</evidence>
<sequence>MDSLLCDEVWLSSPATPDHHNQPRYSHGENYAAASSFYTTKEDCEKAVSIYLEKEFTCMPEPGYVEHLRTKNLLFARLRAIQWLIKSRQRLSLSFETVFNAANYLDRFMSMNQCHGWKCWMVELLCVACLSVASKFTETRTPCLHDIQMEDLDHSFQPITIQRMELVLLRALGWRLGSTTAYSYVELLMMEIDFLKSYSYLQKDLVACRVTELLLGAMQDCSMVGFRPSITAISALWCSLEEFVPSKSDAHLAHIKGLVNALDHKDDVVIKCHGIMEAQLINPVYNLLACGKKHSYCCPSSPVTVLPTERIGIYDCDVDLSFFNDSGSNNKQETSKKKRKWHEKSIKDDGLQKRIK</sequence>
<dbReference type="GO" id="GO:0051301">
    <property type="term" value="P:cell division"/>
    <property type="evidence" value="ECO:0007669"/>
    <property type="project" value="UniProtKB-KW"/>
</dbReference>
<evidence type="ECO:0000313" key="11">
    <source>
        <dbReference type="Proteomes" id="UP000807159"/>
    </source>
</evidence>
<protein>
    <recommendedName>
        <fullName evidence="6">B-like cyclin</fullName>
    </recommendedName>
</protein>
<dbReference type="InterPro" id="IPR006671">
    <property type="entry name" value="Cyclin_N"/>
</dbReference>
<dbReference type="PANTHER" id="PTHR10177">
    <property type="entry name" value="CYCLINS"/>
    <property type="match status" value="1"/>
</dbReference>
<dbReference type="InterPro" id="IPR013763">
    <property type="entry name" value="Cyclin-like_dom"/>
</dbReference>
<dbReference type="Proteomes" id="UP000807159">
    <property type="component" value="Chromosome 6"/>
</dbReference>
<dbReference type="FunFam" id="1.10.472.10:FF:000060">
    <property type="entry name" value="D6-type cyclin"/>
    <property type="match status" value="1"/>
</dbReference>
<accession>A0A8T2YLZ7</accession>
<dbReference type="SMART" id="SM00385">
    <property type="entry name" value="CYCLIN"/>
    <property type="match status" value="1"/>
</dbReference>
<feature type="domain" description="Cyclin-like" evidence="9">
    <location>
        <begin position="82"/>
        <end position="170"/>
    </location>
</feature>
<keyword evidence="5" id="KW-0131">Cell cycle</keyword>
<evidence type="ECO:0000259" key="9">
    <source>
        <dbReference type="SMART" id="SM00385"/>
    </source>
</evidence>
<name>A0A8T2YLZ7_POPDE</name>
<comment type="subunit">
    <text evidence="2">Interacts with the CDC2 protein kinase to form a serine/threonine kinase holoenzyme complex also known as maturation promoting factor (MPF). The cyclin subunit imparts substrate specificity to the complex.</text>
</comment>
<evidence type="ECO:0000256" key="1">
    <source>
        <dbReference type="ARBA" id="ARBA00009065"/>
    </source>
</evidence>
<gene>
    <name evidence="10" type="ORF">H0E87_013084</name>
</gene>
<evidence type="ECO:0000256" key="5">
    <source>
        <dbReference type="ARBA" id="ARBA00023306"/>
    </source>
</evidence>